<dbReference type="InterPro" id="IPR013517">
    <property type="entry name" value="FG-GAP"/>
</dbReference>
<dbReference type="InParanoid" id="A0A1H8ZHX9"/>
<gene>
    <name evidence="2" type="ORF">SAMN05444359_101332</name>
</gene>
<proteinExistence type="predicted"/>
<sequence>MRIRSVAGLLAAAAGAMFILMSCGGPTRDKSARKMSSTENSPLSTTEWTYIEVDSAKAMWGDYDEPEWLRYFGLAAADLDGDGFMEIISGRNVYFNPKGDMSQSWGKLDLGQNVDANLVIQLEDTPFPSVLAESLPDVIRFAFDPSAGYKSEVVAQVPPTGHHNGQGYKTADLLPDHGGEEVIYASQGGLYLIDPAGGQPWPVTLVGKDASDEGFGVADMDRDGDLDLISGYRAPGADAEVPTVVVWFENPGALTEDWARHPVGHSVYATDRVEAADLNGDGRPDVVVAEERYPGLEPDASLWVFMQSDTGFVRQKIVTQYSMNNLDVADIDKDGDQDLLTAEHKGPDLALQLWLNDGEGHFTKQEIDRGKESHLGTQAYDLDGDGDLDIVSIGWDEHRFVHIWRNDAL</sequence>
<evidence type="ECO:0000313" key="3">
    <source>
        <dbReference type="Proteomes" id="UP000199021"/>
    </source>
</evidence>
<dbReference type="RefSeq" id="WP_090165052.1">
    <property type="nucleotide sequence ID" value="NZ_FOFB01000001.1"/>
</dbReference>
<evidence type="ECO:0000256" key="1">
    <source>
        <dbReference type="ARBA" id="ARBA00022729"/>
    </source>
</evidence>
<accession>A0A1H8ZHX9</accession>
<dbReference type="EMBL" id="FOFB01000001">
    <property type="protein sequence ID" value="SEP64022.1"/>
    <property type="molecule type" value="Genomic_DNA"/>
</dbReference>
<name>A0A1H8ZHX9_9BACT</name>
<dbReference type="Pfam" id="PF13517">
    <property type="entry name" value="FG-GAP_3"/>
    <property type="match status" value="1"/>
</dbReference>
<dbReference type="PANTHER" id="PTHR44103:SF1">
    <property type="entry name" value="PROPROTEIN CONVERTASE P"/>
    <property type="match status" value="1"/>
</dbReference>
<keyword evidence="3" id="KW-1185">Reference proteome</keyword>
<evidence type="ECO:0000313" key="2">
    <source>
        <dbReference type="EMBL" id="SEP64022.1"/>
    </source>
</evidence>
<dbReference type="Gene3D" id="2.130.10.130">
    <property type="entry name" value="Integrin alpha, N-terminal"/>
    <property type="match status" value="1"/>
</dbReference>
<dbReference type="SUPFAM" id="SSF69318">
    <property type="entry name" value="Integrin alpha N-terminal domain"/>
    <property type="match status" value="1"/>
</dbReference>
<dbReference type="InterPro" id="IPR028994">
    <property type="entry name" value="Integrin_alpha_N"/>
</dbReference>
<dbReference type="Proteomes" id="UP000199021">
    <property type="component" value="Unassembled WGS sequence"/>
</dbReference>
<dbReference type="OrthoDB" id="266400at2"/>
<organism evidence="2 3">
    <name type="scientific">Neolewinella agarilytica</name>
    <dbReference type="NCBI Taxonomy" id="478744"/>
    <lineage>
        <taxon>Bacteria</taxon>
        <taxon>Pseudomonadati</taxon>
        <taxon>Bacteroidota</taxon>
        <taxon>Saprospiria</taxon>
        <taxon>Saprospirales</taxon>
        <taxon>Lewinellaceae</taxon>
        <taxon>Neolewinella</taxon>
    </lineage>
</organism>
<dbReference type="STRING" id="478744.SAMN05444359_101332"/>
<keyword evidence="1" id="KW-0732">Signal</keyword>
<protein>
    <submittedName>
        <fullName evidence="2">Repeat domain-containing protein</fullName>
    </submittedName>
</protein>
<dbReference type="PANTHER" id="PTHR44103">
    <property type="entry name" value="PROPROTEIN CONVERTASE P"/>
    <property type="match status" value="1"/>
</dbReference>
<reference evidence="3" key="1">
    <citation type="submission" date="2016-10" db="EMBL/GenBank/DDBJ databases">
        <authorList>
            <person name="Varghese N."/>
            <person name="Submissions S."/>
        </authorList>
    </citation>
    <scope>NUCLEOTIDE SEQUENCE [LARGE SCALE GENOMIC DNA]</scope>
    <source>
        <strain evidence="3">DSM 24740</strain>
    </source>
</reference>
<dbReference type="PROSITE" id="PS51257">
    <property type="entry name" value="PROKAR_LIPOPROTEIN"/>
    <property type="match status" value="1"/>
</dbReference>
<dbReference type="AlphaFoldDB" id="A0A1H8ZHX9"/>